<dbReference type="EC" id="4.1.99.3" evidence="2"/>
<dbReference type="GO" id="GO:0003677">
    <property type="term" value="F:DNA binding"/>
    <property type="evidence" value="ECO:0007669"/>
    <property type="project" value="TreeGrafter"/>
</dbReference>
<evidence type="ECO:0000313" key="3">
    <source>
        <dbReference type="Proteomes" id="UP000077349"/>
    </source>
</evidence>
<dbReference type="SUPFAM" id="SSF52425">
    <property type="entry name" value="Cryptochrome/photolyase, N-terminal domain"/>
    <property type="match status" value="1"/>
</dbReference>
<proteinExistence type="predicted"/>
<evidence type="ECO:0000313" key="2">
    <source>
        <dbReference type="EMBL" id="OAG78460.1"/>
    </source>
</evidence>
<dbReference type="PANTHER" id="PTHR11455:SF9">
    <property type="entry name" value="CRYPTOCHROME CIRCADIAN CLOCK 5 ISOFORM X1"/>
    <property type="match status" value="1"/>
</dbReference>
<dbReference type="PANTHER" id="PTHR11455">
    <property type="entry name" value="CRYPTOCHROME"/>
    <property type="match status" value="1"/>
</dbReference>
<organism evidence="2 3">
    <name type="scientific">Acetobacter malorum</name>
    <dbReference type="NCBI Taxonomy" id="178901"/>
    <lineage>
        <taxon>Bacteria</taxon>
        <taxon>Pseudomonadati</taxon>
        <taxon>Pseudomonadota</taxon>
        <taxon>Alphaproteobacteria</taxon>
        <taxon>Acetobacterales</taxon>
        <taxon>Acetobacteraceae</taxon>
        <taxon>Acetobacter</taxon>
    </lineage>
</organism>
<dbReference type="InterPro" id="IPR036155">
    <property type="entry name" value="Crypto/Photolyase_N_sf"/>
</dbReference>
<dbReference type="InterPro" id="IPR006050">
    <property type="entry name" value="DNA_photolyase_N"/>
</dbReference>
<dbReference type="InterPro" id="IPR002081">
    <property type="entry name" value="Cryptochrome/DNA_photolyase_1"/>
</dbReference>
<gene>
    <name evidence="2" type="ORF">Amal_00473</name>
</gene>
<comment type="caution">
    <text evidence="2">The sequence shown here is derived from an EMBL/GenBank/DDBJ whole genome shotgun (WGS) entry which is preliminary data.</text>
</comment>
<reference evidence="2 3" key="1">
    <citation type="submission" date="2016-03" db="EMBL/GenBank/DDBJ databases">
        <title>Draft genome sequence of Acetobacter malorum CECT 7742, a strain isolated from strawberry vinegar.</title>
        <authorList>
            <person name="Sainz F."/>
            <person name="Mas A."/>
            <person name="Torija M.J."/>
        </authorList>
    </citation>
    <scope>NUCLEOTIDE SEQUENCE [LARGE SCALE GENOMIC DNA]</scope>
    <source>
        <strain evidence="2 3">CECT 7742</strain>
    </source>
</reference>
<name>A0A177GDY9_9PROT</name>
<evidence type="ECO:0000259" key="1">
    <source>
        <dbReference type="PROSITE" id="PS51645"/>
    </source>
</evidence>
<dbReference type="PROSITE" id="PS51645">
    <property type="entry name" value="PHR_CRY_ALPHA_BETA"/>
    <property type="match status" value="1"/>
</dbReference>
<sequence length="182" mass="19031">MTASIPPAPVLVLFRDDFRLSDNPALHAACATGQPVLCAYVQDEACLPKGVIGWWLAQAAGALAEALGKQGGTLLTPEGETLSVVQDLVKAAGVSEVFWNRRYDPVGKEIDTALKAALTEQGVAVQSLSARLLHEPWAVRTGAGASLPDFYGMVARSTGAGRARSPPARPADYSVCRFAGGV</sequence>
<dbReference type="Gene3D" id="3.40.50.620">
    <property type="entry name" value="HUPs"/>
    <property type="match status" value="1"/>
</dbReference>
<dbReference type="AlphaFoldDB" id="A0A177GDY9"/>
<accession>A0A177GDY9</accession>
<dbReference type="Proteomes" id="UP000077349">
    <property type="component" value="Unassembled WGS sequence"/>
</dbReference>
<protein>
    <submittedName>
        <fullName evidence="2">Deoxyribodipyrimidine photolyase</fullName>
        <ecNumber evidence="2">4.1.99.3</ecNumber>
    </submittedName>
</protein>
<keyword evidence="2" id="KW-0456">Lyase</keyword>
<dbReference type="GO" id="GO:0003904">
    <property type="term" value="F:deoxyribodipyrimidine photo-lyase activity"/>
    <property type="evidence" value="ECO:0007669"/>
    <property type="project" value="UniProtKB-EC"/>
</dbReference>
<dbReference type="Pfam" id="PF00875">
    <property type="entry name" value="DNA_photolyase"/>
    <property type="match status" value="1"/>
</dbReference>
<dbReference type="InterPro" id="IPR014729">
    <property type="entry name" value="Rossmann-like_a/b/a_fold"/>
</dbReference>
<dbReference type="PATRIC" id="fig|178901.16.peg.504"/>
<dbReference type="GO" id="GO:0009416">
    <property type="term" value="P:response to light stimulus"/>
    <property type="evidence" value="ECO:0007669"/>
    <property type="project" value="TreeGrafter"/>
</dbReference>
<dbReference type="EMBL" id="LVHD01000003">
    <property type="protein sequence ID" value="OAG78460.1"/>
    <property type="molecule type" value="Genomic_DNA"/>
</dbReference>
<dbReference type="GO" id="GO:0071949">
    <property type="term" value="F:FAD binding"/>
    <property type="evidence" value="ECO:0007669"/>
    <property type="project" value="TreeGrafter"/>
</dbReference>
<feature type="domain" description="Photolyase/cryptochrome alpha/beta" evidence="1">
    <location>
        <begin position="8"/>
        <end position="133"/>
    </location>
</feature>